<evidence type="ECO:0000256" key="4">
    <source>
        <dbReference type="ARBA" id="ARBA00011193"/>
    </source>
</evidence>
<accession>A0A4Z0D0H1</accession>
<comment type="pathway">
    <text evidence="2 7">Metabolic intermediate biosynthesis; chorismate biosynthesis; chorismate from D-erythrose 4-phosphate and phosphoenolpyruvate: step 3/7.</text>
</comment>
<keyword evidence="7" id="KW-0057">Aromatic amino acid biosynthesis</keyword>
<dbReference type="GO" id="GO:0019631">
    <property type="term" value="P:quinate catabolic process"/>
    <property type="evidence" value="ECO:0007669"/>
    <property type="project" value="TreeGrafter"/>
</dbReference>
<evidence type="ECO:0000256" key="8">
    <source>
        <dbReference type="PIRSR" id="PIRSR001399-1"/>
    </source>
</evidence>
<dbReference type="GO" id="GO:0003855">
    <property type="term" value="F:3-dehydroquinate dehydratase activity"/>
    <property type="evidence" value="ECO:0007669"/>
    <property type="project" value="UniProtKB-UniRule"/>
</dbReference>
<feature type="binding site" evidence="7 9">
    <location>
        <begin position="100"/>
        <end position="101"/>
    </location>
    <ligand>
        <name>substrate</name>
    </ligand>
</feature>
<dbReference type="SUPFAM" id="SSF52304">
    <property type="entry name" value="Type II 3-dehydroquinate dehydratase"/>
    <property type="match status" value="1"/>
</dbReference>
<reference evidence="11 12" key="1">
    <citation type="submission" date="2019-03" db="EMBL/GenBank/DDBJ databases">
        <title>Draft genome sequence data and analysis of a Fermenting Bacterium, Soehngenia longevitae strain 1933PT, isolated from petroleum reservoir in Azerbaijan.</title>
        <authorList>
            <person name="Grouzdev D.S."/>
            <person name="Bidzhieva S.K."/>
            <person name="Sokolova D.S."/>
            <person name="Tourova T.P."/>
            <person name="Poltaraus A.B."/>
            <person name="Nazina T.N."/>
        </authorList>
    </citation>
    <scope>NUCLEOTIDE SEQUENCE [LARGE SCALE GENOMIC DNA]</scope>
    <source>
        <strain evidence="11 12">1933P</strain>
    </source>
</reference>
<keyword evidence="6 7" id="KW-0456">Lyase</keyword>
<evidence type="ECO:0000313" key="11">
    <source>
        <dbReference type="EMBL" id="TFZ39220.1"/>
    </source>
</evidence>
<dbReference type="InterPro" id="IPR018509">
    <property type="entry name" value="DHquinase_II_CS"/>
</dbReference>
<feature type="binding site" evidence="7 9">
    <location>
        <position position="110"/>
    </location>
    <ligand>
        <name>substrate</name>
    </ligand>
</feature>
<organism evidence="11 12">
    <name type="scientific">Soehngenia longivitae</name>
    <dbReference type="NCBI Taxonomy" id="2562294"/>
    <lineage>
        <taxon>Bacteria</taxon>
        <taxon>Bacillati</taxon>
        <taxon>Bacillota</taxon>
        <taxon>Tissierellia</taxon>
        <taxon>Tissierellales</taxon>
        <taxon>Tissierellaceae</taxon>
        <taxon>Soehngenia</taxon>
    </lineage>
</organism>
<dbReference type="Pfam" id="PF01220">
    <property type="entry name" value="DHquinase_II"/>
    <property type="match status" value="1"/>
</dbReference>
<proteinExistence type="inferred from homology"/>
<dbReference type="GO" id="GO:0009073">
    <property type="term" value="P:aromatic amino acid family biosynthetic process"/>
    <property type="evidence" value="ECO:0007669"/>
    <property type="project" value="UniProtKB-KW"/>
</dbReference>
<dbReference type="Gene3D" id="3.40.50.9100">
    <property type="entry name" value="Dehydroquinase, class II"/>
    <property type="match status" value="1"/>
</dbReference>
<evidence type="ECO:0000256" key="1">
    <source>
        <dbReference type="ARBA" id="ARBA00001864"/>
    </source>
</evidence>
<dbReference type="PROSITE" id="PS01029">
    <property type="entry name" value="DEHYDROQUINASE_II"/>
    <property type="match status" value="1"/>
</dbReference>
<comment type="function">
    <text evidence="7">Catalyzes a trans-dehydration via an enolate intermediate.</text>
</comment>
<dbReference type="GO" id="GO:0009423">
    <property type="term" value="P:chorismate biosynthetic process"/>
    <property type="evidence" value="ECO:0007669"/>
    <property type="project" value="UniProtKB-UniRule"/>
</dbReference>
<feature type="binding site" evidence="7 9">
    <location>
        <position position="73"/>
    </location>
    <ligand>
        <name>substrate</name>
    </ligand>
</feature>
<evidence type="ECO:0000256" key="7">
    <source>
        <dbReference type="HAMAP-Rule" id="MF_00169"/>
    </source>
</evidence>
<dbReference type="InterPro" id="IPR036441">
    <property type="entry name" value="DHquinase_II_sf"/>
</dbReference>
<dbReference type="EC" id="4.2.1.10" evidence="5 7"/>
<dbReference type="UniPathway" id="UPA00053">
    <property type="reaction ID" value="UER00086"/>
</dbReference>
<dbReference type="PANTHER" id="PTHR21272">
    <property type="entry name" value="CATABOLIC 3-DEHYDROQUINASE"/>
    <property type="match status" value="1"/>
</dbReference>
<dbReference type="CDD" id="cd00466">
    <property type="entry name" value="DHQase_II"/>
    <property type="match status" value="1"/>
</dbReference>
<evidence type="ECO:0000313" key="12">
    <source>
        <dbReference type="Proteomes" id="UP000298381"/>
    </source>
</evidence>
<dbReference type="NCBIfam" id="NF003806">
    <property type="entry name" value="PRK05395.1-3"/>
    <property type="match status" value="1"/>
</dbReference>
<gene>
    <name evidence="7 11" type="primary">aroQ</name>
    <name evidence="11" type="ORF">E4100_08730</name>
</gene>
<dbReference type="NCBIfam" id="NF003807">
    <property type="entry name" value="PRK05395.1-4"/>
    <property type="match status" value="1"/>
</dbReference>
<comment type="caution">
    <text evidence="11">The sequence shown here is derived from an EMBL/GenBank/DDBJ whole genome shotgun (WGS) entry which is preliminary data.</text>
</comment>
<feature type="active site" description="Proton donor" evidence="7 8">
    <location>
        <position position="99"/>
    </location>
</feature>
<name>A0A4Z0D0H1_9FIRM</name>
<feature type="site" description="Transition state stabilizer" evidence="7 10">
    <location>
        <position position="17"/>
    </location>
</feature>
<dbReference type="PIRSF" id="PIRSF001399">
    <property type="entry name" value="DHquinase_II"/>
    <property type="match status" value="1"/>
</dbReference>
<dbReference type="OrthoDB" id="9790793at2"/>
<dbReference type="EMBL" id="SRIB01000015">
    <property type="protein sequence ID" value="TFZ39220.1"/>
    <property type="molecule type" value="Genomic_DNA"/>
</dbReference>
<feature type="active site" description="Proton acceptor" evidence="7 8">
    <location>
        <position position="22"/>
    </location>
</feature>
<evidence type="ECO:0000256" key="10">
    <source>
        <dbReference type="PIRSR" id="PIRSR001399-3"/>
    </source>
</evidence>
<protein>
    <recommendedName>
        <fullName evidence="5 7">3-dehydroquinate dehydratase</fullName>
        <shortName evidence="7">3-dehydroquinase</shortName>
        <ecNumber evidence="5 7">4.2.1.10</ecNumber>
    </recommendedName>
    <alternativeName>
        <fullName evidence="7">Type II DHQase</fullName>
    </alternativeName>
</protein>
<dbReference type="PANTHER" id="PTHR21272:SF3">
    <property type="entry name" value="CATABOLIC 3-DEHYDROQUINASE"/>
    <property type="match status" value="1"/>
</dbReference>
<evidence type="ECO:0000256" key="9">
    <source>
        <dbReference type="PIRSR" id="PIRSR001399-2"/>
    </source>
</evidence>
<feature type="binding site" evidence="7 9">
    <location>
        <position position="86"/>
    </location>
    <ligand>
        <name>substrate</name>
    </ligand>
</feature>
<evidence type="ECO:0000256" key="3">
    <source>
        <dbReference type="ARBA" id="ARBA00011037"/>
    </source>
</evidence>
<dbReference type="HAMAP" id="MF_00169">
    <property type="entry name" value="AroQ"/>
    <property type="match status" value="1"/>
</dbReference>
<dbReference type="AlphaFoldDB" id="A0A4Z0D0H1"/>
<sequence>MNITVINGPNINFLGMREKNIYGVKTYEELCKFIREEASKLGVDVSIYQENSEGGIISIIQKAYGITDGIVINPGAYTHYSYAIYDAIKSVEINTIEVHLSNIYKREEFRHKSVIAPACIGQISGFGFYGYKYAMEALIDCN</sequence>
<dbReference type="Proteomes" id="UP000298381">
    <property type="component" value="Unassembled WGS sequence"/>
</dbReference>
<evidence type="ECO:0000256" key="6">
    <source>
        <dbReference type="ARBA" id="ARBA00023239"/>
    </source>
</evidence>
<keyword evidence="7" id="KW-0028">Amino-acid biosynthesis</keyword>
<feature type="binding site" evidence="7 9">
    <location>
        <position position="79"/>
    </location>
    <ligand>
        <name>substrate</name>
    </ligand>
</feature>
<dbReference type="NCBIfam" id="TIGR01088">
    <property type="entry name" value="aroQ"/>
    <property type="match status" value="1"/>
</dbReference>
<dbReference type="GO" id="GO:0008652">
    <property type="term" value="P:amino acid biosynthetic process"/>
    <property type="evidence" value="ECO:0007669"/>
    <property type="project" value="UniProtKB-KW"/>
</dbReference>
<comment type="similarity">
    <text evidence="3 7">Belongs to the type-II 3-dehydroquinase family.</text>
</comment>
<dbReference type="NCBIfam" id="NF003805">
    <property type="entry name" value="PRK05395.1-2"/>
    <property type="match status" value="1"/>
</dbReference>
<keyword evidence="12" id="KW-1185">Reference proteome</keyword>
<comment type="catalytic activity">
    <reaction evidence="1 7">
        <text>3-dehydroquinate = 3-dehydroshikimate + H2O</text>
        <dbReference type="Rhea" id="RHEA:21096"/>
        <dbReference type="ChEBI" id="CHEBI:15377"/>
        <dbReference type="ChEBI" id="CHEBI:16630"/>
        <dbReference type="ChEBI" id="CHEBI:32364"/>
        <dbReference type="EC" id="4.2.1.10"/>
    </reaction>
</comment>
<dbReference type="InterPro" id="IPR001874">
    <property type="entry name" value="DHquinase_II"/>
</dbReference>
<evidence type="ECO:0000256" key="5">
    <source>
        <dbReference type="ARBA" id="ARBA00012060"/>
    </source>
</evidence>
<dbReference type="RefSeq" id="WP_135271667.1">
    <property type="nucleotide sequence ID" value="NZ_SRIB01000015.1"/>
</dbReference>
<evidence type="ECO:0000256" key="2">
    <source>
        <dbReference type="ARBA" id="ARBA00004902"/>
    </source>
</evidence>
<comment type="subunit">
    <text evidence="4 7">Homododecamer.</text>
</comment>